<dbReference type="OrthoDB" id="10256697at2759"/>
<dbReference type="GO" id="GO:0005886">
    <property type="term" value="C:plasma membrane"/>
    <property type="evidence" value="ECO:0007669"/>
    <property type="project" value="InterPro"/>
</dbReference>
<organism evidence="1 2">
    <name type="scientific">Paramuricea clavata</name>
    <name type="common">Red gorgonian</name>
    <name type="synonym">Violescent sea-whip</name>
    <dbReference type="NCBI Taxonomy" id="317549"/>
    <lineage>
        <taxon>Eukaryota</taxon>
        <taxon>Metazoa</taxon>
        <taxon>Cnidaria</taxon>
        <taxon>Anthozoa</taxon>
        <taxon>Octocorallia</taxon>
        <taxon>Malacalcyonacea</taxon>
        <taxon>Plexauridae</taxon>
        <taxon>Paramuricea</taxon>
    </lineage>
</organism>
<keyword evidence="1" id="KW-0675">Receptor</keyword>
<sequence>MSGAMDKMQEQQQTMMERQILLQNEMRQRGLATQIAFSREMFMWWGTFYAVVTTGAILGQ</sequence>
<dbReference type="AlphaFoldDB" id="A0A7D9M0A6"/>
<gene>
    <name evidence="1" type="ORF">PACLA_8A039832</name>
</gene>
<dbReference type="PANTHER" id="PTHR13411">
    <property type="entry name" value="PLASMINOGEN RECEPTOR (KT)"/>
    <property type="match status" value="1"/>
</dbReference>
<accession>A0A7D9M0A6</accession>
<dbReference type="PANTHER" id="PTHR13411:SF6">
    <property type="entry name" value="PLASMINOGEN RECEPTOR (KT)"/>
    <property type="match status" value="1"/>
</dbReference>
<dbReference type="InterPro" id="IPR019319">
    <property type="entry name" value="Plg-R(KT)"/>
</dbReference>
<comment type="caution">
    <text evidence="1">The sequence shown here is derived from an EMBL/GenBank/DDBJ whole genome shotgun (WGS) entry which is preliminary data.</text>
</comment>
<name>A0A7D9M0A6_PARCT</name>
<dbReference type="Proteomes" id="UP001152795">
    <property type="component" value="Unassembled WGS sequence"/>
</dbReference>
<evidence type="ECO:0000313" key="2">
    <source>
        <dbReference type="Proteomes" id="UP001152795"/>
    </source>
</evidence>
<proteinExistence type="predicted"/>
<dbReference type="EMBL" id="CACRXK020029099">
    <property type="protein sequence ID" value="CAB4041890.1"/>
    <property type="molecule type" value="Genomic_DNA"/>
</dbReference>
<evidence type="ECO:0000313" key="1">
    <source>
        <dbReference type="EMBL" id="CAB4041890.1"/>
    </source>
</evidence>
<feature type="non-terminal residue" evidence="1">
    <location>
        <position position="60"/>
    </location>
</feature>
<keyword evidence="2" id="KW-1185">Reference proteome</keyword>
<protein>
    <submittedName>
        <fullName evidence="1">Plasminogen receptor (KT)</fullName>
    </submittedName>
</protein>
<reference evidence="1" key="1">
    <citation type="submission" date="2020-04" db="EMBL/GenBank/DDBJ databases">
        <authorList>
            <person name="Alioto T."/>
            <person name="Alioto T."/>
            <person name="Gomez Garrido J."/>
        </authorList>
    </citation>
    <scope>NUCLEOTIDE SEQUENCE</scope>
    <source>
        <strain evidence="1">A484AB</strain>
    </source>
</reference>
<dbReference type="Pfam" id="PF10166">
    <property type="entry name" value="DUF2368"/>
    <property type="match status" value="1"/>
</dbReference>